<proteinExistence type="predicted"/>
<evidence type="ECO:0000313" key="1">
    <source>
        <dbReference type="EMBL" id="MCH84432.1"/>
    </source>
</evidence>
<dbReference type="Proteomes" id="UP000265520">
    <property type="component" value="Unassembled WGS sequence"/>
</dbReference>
<gene>
    <name evidence="1" type="ORF">A2U01_0005264</name>
</gene>
<feature type="non-terminal residue" evidence="1">
    <location>
        <position position="1"/>
    </location>
</feature>
<protein>
    <submittedName>
        <fullName evidence="1">Uncharacterized protein</fullName>
    </submittedName>
</protein>
<accession>A0A392MAC5</accession>
<dbReference type="EMBL" id="LXQA010006802">
    <property type="protein sequence ID" value="MCH84432.1"/>
    <property type="molecule type" value="Genomic_DNA"/>
</dbReference>
<sequence length="52" mass="5673">EHARSGDSKIYAGYMSVAAFAGISLGDWAEDALESFLAKKPEMVLDCHELKN</sequence>
<organism evidence="1 2">
    <name type="scientific">Trifolium medium</name>
    <dbReference type="NCBI Taxonomy" id="97028"/>
    <lineage>
        <taxon>Eukaryota</taxon>
        <taxon>Viridiplantae</taxon>
        <taxon>Streptophyta</taxon>
        <taxon>Embryophyta</taxon>
        <taxon>Tracheophyta</taxon>
        <taxon>Spermatophyta</taxon>
        <taxon>Magnoliopsida</taxon>
        <taxon>eudicotyledons</taxon>
        <taxon>Gunneridae</taxon>
        <taxon>Pentapetalae</taxon>
        <taxon>rosids</taxon>
        <taxon>fabids</taxon>
        <taxon>Fabales</taxon>
        <taxon>Fabaceae</taxon>
        <taxon>Papilionoideae</taxon>
        <taxon>50 kb inversion clade</taxon>
        <taxon>NPAAA clade</taxon>
        <taxon>Hologalegina</taxon>
        <taxon>IRL clade</taxon>
        <taxon>Trifolieae</taxon>
        <taxon>Trifolium</taxon>
    </lineage>
</organism>
<keyword evidence="2" id="KW-1185">Reference proteome</keyword>
<comment type="caution">
    <text evidence="1">The sequence shown here is derived from an EMBL/GenBank/DDBJ whole genome shotgun (WGS) entry which is preliminary data.</text>
</comment>
<name>A0A392MAC5_9FABA</name>
<evidence type="ECO:0000313" key="2">
    <source>
        <dbReference type="Proteomes" id="UP000265520"/>
    </source>
</evidence>
<reference evidence="1 2" key="1">
    <citation type="journal article" date="2018" name="Front. Plant Sci.">
        <title>Red Clover (Trifolium pratense) and Zigzag Clover (T. medium) - A Picture of Genomic Similarities and Differences.</title>
        <authorList>
            <person name="Dluhosova J."/>
            <person name="Istvanek J."/>
            <person name="Nedelnik J."/>
            <person name="Repkova J."/>
        </authorList>
    </citation>
    <scope>NUCLEOTIDE SEQUENCE [LARGE SCALE GENOMIC DNA]</scope>
    <source>
        <strain evidence="2">cv. 10/8</strain>
        <tissue evidence="1">Leaf</tissue>
    </source>
</reference>
<dbReference type="AlphaFoldDB" id="A0A392MAC5"/>